<keyword evidence="4" id="KW-0677">Repeat</keyword>
<evidence type="ECO:0000256" key="1">
    <source>
        <dbReference type="ARBA" id="ARBA00001913"/>
    </source>
</evidence>
<accession>A0A4D7CC63</accession>
<dbReference type="AlphaFoldDB" id="A0A4D7CC63"/>
<dbReference type="InterPro" id="IPR013858">
    <property type="entry name" value="Peptidase_M10B_C"/>
</dbReference>
<evidence type="ECO:0000256" key="4">
    <source>
        <dbReference type="ARBA" id="ARBA00022737"/>
    </source>
</evidence>
<feature type="region of interest" description="Disordered" evidence="5">
    <location>
        <begin position="210"/>
        <end position="245"/>
    </location>
</feature>
<dbReference type="PANTHER" id="PTHR38340">
    <property type="entry name" value="S-LAYER PROTEIN"/>
    <property type="match status" value="1"/>
</dbReference>
<evidence type="ECO:0000256" key="3">
    <source>
        <dbReference type="ARBA" id="ARBA00022525"/>
    </source>
</evidence>
<dbReference type="InterPro" id="IPR011049">
    <property type="entry name" value="Serralysin-like_metalloprot_C"/>
</dbReference>
<dbReference type="Pfam" id="PF00353">
    <property type="entry name" value="HemolysinCabind"/>
    <property type="match status" value="2"/>
</dbReference>
<sequence length="245" mass="25039">MFNALQYQGDSRSLIENAIGGAGNDSIIGNSANNRLDGGAGADALSGGLGDDTYVVDQAGDSVSEALNTGIDRVEASVSWVLSANIEDLLLVGGDLDGTGNVHNNVITGTSGANHLWGFDGADRLEGNAGNDILVGGRNNDTLFGGNNNDTLYGGDDDDRLDGGASNDTLYGGLGRTRSSAAPARIPSITSTSTRAWSTRSACAPRCVMHPSIPIQRSTTHSSRSKTSPARTSATPCSATSTTTC</sequence>
<feature type="domain" description="Peptidase M10 serralysin C-terminal" evidence="6">
    <location>
        <begin position="13"/>
        <end position="72"/>
    </location>
</feature>
<keyword evidence="3" id="KW-0964">Secreted</keyword>
<protein>
    <submittedName>
        <fullName evidence="7">Calcium-binding protein</fullName>
    </submittedName>
</protein>
<gene>
    <name evidence="7" type="ORF">E6W36_10190</name>
</gene>
<dbReference type="InterPro" id="IPR050557">
    <property type="entry name" value="RTX_toxin/Mannuronan_C5-epim"/>
</dbReference>
<proteinExistence type="predicted"/>
<evidence type="ECO:0000313" key="8">
    <source>
        <dbReference type="Proteomes" id="UP000298714"/>
    </source>
</evidence>
<dbReference type="Proteomes" id="UP000298714">
    <property type="component" value="Chromosome"/>
</dbReference>
<dbReference type="Gene3D" id="2.150.10.10">
    <property type="entry name" value="Serralysin-like metalloprotease, C-terminal"/>
    <property type="match status" value="2"/>
</dbReference>
<dbReference type="Pfam" id="PF08548">
    <property type="entry name" value="Peptidase_M10_C"/>
    <property type="match status" value="1"/>
</dbReference>
<evidence type="ECO:0000313" key="7">
    <source>
        <dbReference type="EMBL" id="QCI79772.1"/>
    </source>
</evidence>
<reference evidence="8" key="1">
    <citation type="submission" date="2019-04" db="EMBL/GenBank/DDBJ databases">
        <title>Complete genome sequence of Sphingomonas sp. W1-2-3.</title>
        <authorList>
            <person name="Im W.T."/>
        </authorList>
    </citation>
    <scope>NUCLEOTIDE SEQUENCE [LARGE SCALE GENOMIC DNA]</scope>
    <source>
        <strain evidence="8">W1-2-3</strain>
    </source>
</reference>
<evidence type="ECO:0000256" key="5">
    <source>
        <dbReference type="SAM" id="MobiDB-lite"/>
    </source>
</evidence>
<dbReference type="SUPFAM" id="SSF51120">
    <property type="entry name" value="beta-Roll"/>
    <property type="match status" value="2"/>
</dbReference>
<dbReference type="RefSeq" id="WP_281277297.1">
    <property type="nucleotide sequence ID" value="NZ_CP039704.1"/>
</dbReference>
<dbReference type="GO" id="GO:0005615">
    <property type="term" value="C:extracellular space"/>
    <property type="evidence" value="ECO:0007669"/>
    <property type="project" value="InterPro"/>
</dbReference>
<organism evidence="7 8">
    <name type="scientific">Hankyongella ginsenosidimutans</name>
    <dbReference type="NCBI Taxonomy" id="1763828"/>
    <lineage>
        <taxon>Bacteria</taxon>
        <taxon>Pseudomonadati</taxon>
        <taxon>Pseudomonadota</taxon>
        <taxon>Alphaproteobacteria</taxon>
        <taxon>Sphingomonadales</taxon>
        <taxon>Sphingomonadaceae</taxon>
        <taxon>Hankyongella</taxon>
    </lineage>
</organism>
<dbReference type="PANTHER" id="PTHR38340:SF1">
    <property type="entry name" value="S-LAYER PROTEIN"/>
    <property type="match status" value="1"/>
</dbReference>
<feature type="compositionally biased region" description="Low complexity" evidence="5">
    <location>
        <begin position="217"/>
        <end position="245"/>
    </location>
</feature>
<dbReference type="KEGG" id="hgn:E6W36_10190"/>
<evidence type="ECO:0000259" key="6">
    <source>
        <dbReference type="Pfam" id="PF08548"/>
    </source>
</evidence>
<name>A0A4D7CC63_9SPHN</name>
<evidence type="ECO:0000256" key="2">
    <source>
        <dbReference type="ARBA" id="ARBA00004613"/>
    </source>
</evidence>
<dbReference type="PRINTS" id="PR00313">
    <property type="entry name" value="CABNDNGRPT"/>
</dbReference>
<feature type="region of interest" description="Disordered" evidence="5">
    <location>
        <begin position="152"/>
        <end position="194"/>
    </location>
</feature>
<keyword evidence="8" id="KW-1185">Reference proteome</keyword>
<dbReference type="EMBL" id="CP039704">
    <property type="protein sequence ID" value="QCI79772.1"/>
    <property type="molecule type" value="Genomic_DNA"/>
</dbReference>
<comment type="cofactor">
    <cofactor evidence="1">
        <name>Ca(2+)</name>
        <dbReference type="ChEBI" id="CHEBI:29108"/>
    </cofactor>
</comment>
<dbReference type="GO" id="GO:0005509">
    <property type="term" value="F:calcium ion binding"/>
    <property type="evidence" value="ECO:0007669"/>
    <property type="project" value="InterPro"/>
</dbReference>
<dbReference type="InterPro" id="IPR001343">
    <property type="entry name" value="Hemolysn_Ca-bd"/>
</dbReference>
<comment type="subcellular location">
    <subcellularLocation>
        <location evidence="2">Secreted</location>
    </subcellularLocation>
</comment>